<organism evidence="10 11">
    <name type="scientific">Hungatella hathewayi</name>
    <dbReference type="NCBI Taxonomy" id="154046"/>
    <lineage>
        <taxon>Bacteria</taxon>
        <taxon>Bacillati</taxon>
        <taxon>Bacillota</taxon>
        <taxon>Clostridia</taxon>
        <taxon>Lachnospirales</taxon>
        <taxon>Lachnospiraceae</taxon>
        <taxon>Hungatella</taxon>
    </lineage>
</organism>
<gene>
    <name evidence="10" type="primary">ribU</name>
    <name evidence="10" type="ORF">ERS852407_02483</name>
</gene>
<dbReference type="PIRSF" id="PIRSF037778">
    <property type="entry name" value="UCP037778_transp_RibU"/>
    <property type="match status" value="1"/>
</dbReference>
<evidence type="ECO:0000256" key="5">
    <source>
        <dbReference type="ARBA" id="ARBA00022692"/>
    </source>
</evidence>
<accession>A0A174E3N5</accession>
<dbReference type="Proteomes" id="UP000095651">
    <property type="component" value="Unassembled WGS sequence"/>
</dbReference>
<feature type="transmembrane region" description="Helical" evidence="9">
    <location>
        <begin position="12"/>
        <end position="35"/>
    </location>
</feature>
<dbReference type="PANTHER" id="PTHR38438">
    <property type="entry name" value="RIBOFLAVIN TRANSPORTER RIBU"/>
    <property type="match status" value="1"/>
</dbReference>
<keyword evidence="5 9" id="KW-0812">Transmembrane</keyword>
<evidence type="ECO:0000256" key="2">
    <source>
        <dbReference type="ARBA" id="ARBA00005540"/>
    </source>
</evidence>
<feature type="transmembrane region" description="Helical" evidence="9">
    <location>
        <begin position="47"/>
        <end position="66"/>
    </location>
</feature>
<evidence type="ECO:0000313" key="10">
    <source>
        <dbReference type="EMBL" id="CUO32502.1"/>
    </source>
</evidence>
<reference evidence="10 11" key="1">
    <citation type="submission" date="2015-09" db="EMBL/GenBank/DDBJ databases">
        <authorList>
            <consortium name="Pathogen Informatics"/>
        </authorList>
    </citation>
    <scope>NUCLEOTIDE SEQUENCE [LARGE SCALE GENOMIC DNA]</scope>
    <source>
        <strain evidence="10 11">2789STDY5608850</strain>
    </source>
</reference>
<keyword evidence="3 8" id="KW-0813">Transport</keyword>
<feature type="transmembrane region" description="Helical" evidence="9">
    <location>
        <begin position="162"/>
        <end position="189"/>
    </location>
</feature>
<comment type="subcellular location">
    <subcellularLocation>
        <location evidence="1">Cell membrane</location>
        <topology evidence="1">Multi-pass membrane protein</topology>
    </subcellularLocation>
</comment>
<dbReference type="GO" id="GO:0005886">
    <property type="term" value="C:plasma membrane"/>
    <property type="evidence" value="ECO:0007669"/>
    <property type="project" value="UniProtKB-SubCell"/>
</dbReference>
<keyword evidence="4 8" id="KW-1003">Cell membrane</keyword>
<protein>
    <recommendedName>
        <fullName evidence="8">Riboflavin transporter</fullName>
    </recommendedName>
</protein>
<dbReference type="Pfam" id="PF12822">
    <property type="entry name" value="ECF_trnsprt"/>
    <property type="match status" value="1"/>
</dbReference>
<feature type="transmembrane region" description="Helical" evidence="9">
    <location>
        <begin position="112"/>
        <end position="136"/>
    </location>
</feature>
<evidence type="ECO:0000256" key="1">
    <source>
        <dbReference type="ARBA" id="ARBA00004651"/>
    </source>
</evidence>
<evidence type="ECO:0000256" key="7">
    <source>
        <dbReference type="ARBA" id="ARBA00023136"/>
    </source>
</evidence>
<evidence type="ECO:0000256" key="6">
    <source>
        <dbReference type="ARBA" id="ARBA00022989"/>
    </source>
</evidence>
<evidence type="ECO:0000256" key="4">
    <source>
        <dbReference type="ARBA" id="ARBA00022475"/>
    </source>
</evidence>
<dbReference type="PANTHER" id="PTHR38438:SF1">
    <property type="entry name" value="RIBOFLAVIN TRANSPORTER RIBU"/>
    <property type="match status" value="1"/>
</dbReference>
<evidence type="ECO:0000313" key="11">
    <source>
        <dbReference type="Proteomes" id="UP000095651"/>
    </source>
</evidence>
<evidence type="ECO:0000256" key="3">
    <source>
        <dbReference type="ARBA" id="ARBA00022448"/>
    </source>
</evidence>
<comment type="function">
    <text evidence="8">Probably a riboflavin-binding protein that interacts with the energy-coupling factor (ECF) ABC-transporter complex.</text>
</comment>
<dbReference type="InterPro" id="IPR024529">
    <property type="entry name" value="ECF_trnsprt_substrate-spec"/>
</dbReference>
<feature type="transmembrane region" description="Helical" evidence="9">
    <location>
        <begin position="86"/>
        <end position="105"/>
    </location>
</feature>
<dbReference type="EMBL" id="CYZE01000005">
    <property type="protein sequence ID" value="CUO32502.1"/>
    <property type="molecule type" value="Genomic_DNA"/>
</dbReference>
<comment type="similarity">
    <text evidence="2 8">Belongs to the prokaryotic riboflavin transporter (P-RFT) (TC 2.A.87) family.</text>
</comment>
<dbReference type="GO" id="GO:0032217">
    <property type="term" value="F:riboflavin transmembrane transporter activity"/>
    <property type="evidence" value="ECO:0007669"/>
    <property type="project" value="UniProtKB-UniRule"/>
</dbReference>
<keyword evidence="6 9" id="KW-1133">Transmembrane helix</keyword>
<dbReference type="InterPro" id="IPR025720">
    <property type="entry name" value="RibU"/>
</dbReference>
<name>A0A174E3N5_9FIRM</name>
<proteinExistence type="inferred from homology"/>
<dbReference type="AlphaFoldDB" id="A0A174E3N5"/>
<evidence type="ECO:0000256" key="8">
    <source>
        <dbReference type="PIRNR" id="PIRNR037778"/>
    </source>
</evidence>
<dbReference type="RefSeq" id="WP_055655454.1">
    <property type="nucleotide sequence ID" value="NZ_CABIXC010000005.1"/>
</dbReference>
<evidence type="ECO:0000256" key="9">
    <source>
        <dbReference type="SAM" id="Phobius"/>
    </source>
</evidence>
<sequence length="210" mass="22384">MKENKLLSTKNVVLMGMFGALAGVLMIFEIPLPFIAPSFYGLDLSEVPILVGTFALGPIAGVVMELVKILVKLVLKPTSTGFVGEFANLMIGCSLILPAGIIYRFHKTKKSAVLGMAAGAVMMAVVGVVINVYILIPFYSNLMPLDTIIQAGAAINPAISNVWTFALICVGPFNIIKGITVSLITSLVYKRISVIIHSAGRSESRSQART</sequence>
<dbReference type="Gene3D" id="1.10.1760.20">
    <property type="match status" value="1"/>
</dbReference>
<keyword evidence="7 8" id="KW-0472">Membrane</keyword>